<keyword evidence="8" id="KW-1133">Transmembrane helix</keyword>
<comment type="caution">
    <text evidence="9">The sequence shown here is derived from an EMBL/GenBank/DDBJ whole genome shotgun (WGS) entry which is preliminary data.</text>
</comment>
<keyword evidence="3 6" id="KW-0808">Transferase</keyword>
<evidence type="ECO:0000256" key="1">
    <source>
        <dbReference type="ARBA" id="ARBA00009558"/>
    </source>
</evidence>
<dbReference type="PROSITE" id="PS51996">
    <property type="entry name" value="TR_MART"/>
    <property type="match status" value="1"/>
</dbReference>
<protein>
    <recommendedName>
        <fullName evidence="6">NAD(P)(+)--arginine ADP-ribosyltransferase</fullName>
        <ecNumber evidence="6">2.4.2.31</ecNumber>
    </recommendedName>
    <alternativeName>
        <fullName evidence="6">Mono(ADP-ribosyl)transferase</fullName>
    </alternativeName>
</protein>
<evidence type="ECO:0000313" key="10">
    <source>
        <dbReference type="Proteomes" id="UP000663866"/>
    </source>
</evidence>
<feature type="region of interest" description="Disordered" evidence="7">
    <location>
        <begin position="29"/>
        <end position="53"/>
    </location>
</feature>
<evidence type="ECO:0000256" key="8">
    <source>
        <dbReference type="SAM" id="Phobius"/>
    </source>
</evidence>
<keyword evidence="8" id="KW-0472">Membrane</keyword>
<evidence type="ECO:0000256" key="4">
    <source>
        <dbReference type="ARBA" id="ARBA00022695"/>
    </source>
</evidence>
<feature type="transmembrane region" description="Helical" evidence="8">
    <location>
        <begin position="356"/>
        <end position="379"/>
    </location>
</feature>
<evidence type="ECO:0000256" key="2">
    <source>
        <dbReference type="ARBA" id="ARBA00022676"/>
    </source>
</evidence>
<dbReference type="Pfam" id="PF01129">
    <property type="entry name" value="ART"/>
    <property type="match status" value="1"/>
</dbReference>
<name>A0A820Q2K4_9BILA</name>
<dbReference type="Proteomes" id="UP000663866">
    <property type="component" value="Unassembled WGS sequence"/>
</dbReference>
<proteinExistence type="inferred from homology"/>
<evidence type="ECO:0000256" key="5">
    <source>
        <dbReference type="ARBA" id="ARBA00047597"/>
    </source>
</evidence>
<evidence type="ECO:0000313" key="9">
    <source>
        <dbReference type="EMBL" id="CAF4414403.1"/>
    </source>
</evidence>
<dbReference type="InterPro" id="IPR000768">
    <property type="entry name" value="ART"/>
</dbReference>
<dbReference type="EC" id="2.4.2.31" evidence="6"/>
<dbReference type="SUPFAM" id="SSF56399">
    <property type="entry name" value="ADP-ribosylation"/>
    <property type="match status" value="1"/>
</dbReference>
<keyword evidence="6" id="KW-0520">NAD</keyword>
<organism evidence="9 10">
    <name type="scientific">Rotaria magnacalcarata</name>
    <dbReference type="NCBI Taxonomy" id="392030"/>
    <lineage>
        <taxon>Eukaryota</taxon>
        <taxon>Metazoa</taxon>
        <taxon>Spiralia</taxon>
        <taxon>Gnathifera</taxon>
        <taxon>Rotifera</taxon>
        <taxon>Eurotatoria</taxon>
        <taxon>Bdelloidea</taxon>
        <taxon>Philodinida</taxon>
        <taxon>Philodinidae</taxon>
        <taxon>Rotaria</taxon>
    </lineage>
</organism>
<keyword evidence="10" id="KW-1185">Reference proteome</keyword>
<comment type="catalytic activity">
    <reaction evidence="5 6">
        <text>L-arginyl-[protein] + NAD(+) = N(omega)-(ADP-D-ribosyl)-L-arginyl-[protein] + nicotinamide + H(+)</text>
        <dbReference type="Rhea" id="RHEA:19149"/>
        <dbReference type="Rhea" id="RHEA-COMP:10532"/>
        <dbReference type="Rhea" id="RHEA-COMP:15087"/>
        <dbReference type="ChEBI" id="CHEBI:15378"/>
        <dbReference type="ChEBI" id="CHEBI:17154"/>
        <dbReference type="ChEBI" id="CHEBI:29965"/>
        <dbReference type="ChEBI" id="CHEBI:57540"/>
        <dbReference type="ChEBI" id="CHEBI:142554"/>
        <dbReference type="EC" id="2.4.2.31"/>
    </reaction>
</comment>
<keyword evidence="8" id="KW-0812">Transmembrane</keyword>
<reference evidence="9" key="1">
    <citation type="submission" date="2021-02" db="EMBL/GenBank/DDBJ databases">
        <authorList>
            <person name="Nowell W R."/>
        </authorList>
    </citation>
    <scope>NUCLEOTIDE SEQUENCE</scope>
</reference>
<accession>A0A820Q2K4</accession>
<keyword evidence="2 6" id="KW-0328">Glycosyltransferase</keyword>
<dbReference type="EMBL" id="CAJOBG010041942">
    <property type="protein sequence ID" value="CAF4414403.1"/>
    <property type="molecule type" value="Genomic_DNA"/>
</dbReference>
<dbReference type="AlphaFoldDB" id="A0A820Q2K4"/>
<keyword evidence="6" id="KW-0521">NADP</keyword>
<dbReference type="Gene3D" id="3.90.176.10">
    <property type="entry name" value="Toxin ADP-ribosyltransferase, Chain A, domain 1"/>
    <property type="match status" value="1"/>
</dbReference>
<feature type="non-terminal residue" evidence="9">
    <location>
        <position position="1"/>
    </location>
</feature>
<comment type="similarity">
    <text evidence="1 6">Belongs to the Arg-specific ADP-ribosyltransferase family.</text>
</comment>
<feature type="compositionally biased region" description="Basic residues" evidence="7">
    <location>
        <begin position="33"/>
        <end position="44"/>
    </location>
</feature>
<dbReference type="GO" id="GO:0016779">
    <property type="term" value="F:nucleotidyltransferase activity"/>
    <property type="evidence" value="ECO:0007669"/>
    <property type="project" value="UniProtKB-KW"/>
</dbReference>
<sequence length="423" mass="47227">MLDTIHNERQNNIVAEETHMHTDHLVMTQEHHAAKHKRRTVRNGRKIENSSPNVSDAQIVHLNKEQPIDDQEKSVEDAQIVTLAVDPPIIGMDQVVEFTNEASNPPIPTVVHEVKMDLPPIVGYAAEQLLPLPDACAPLTHILHNLSTYVQMALDETPQTPPDGLTIDESAAVRLYTIEWDGPHRSLYSMLNYTLKSANRDELLPYYKYLKLFLTALAKIPCAPLTTVWRGVTKDLSADCLPGTSMTWWAFSSCTTSLTVLENSMYLGTTGTRTLFSVETINGRSITAHSHFVTEDELLLLPGTHMIVVSQLTPAPDLYIIHLKQVIPEETLLELPFEGAQLYPKKKRSWYQKKRFIIPLCLCMLLCIGAIIIGTIIGVQKPNQISKQQCSQPYPLHEAYNTGKAPLAIVAGSFTNSNKIDLA</sequence>
<evidence type="ECO:0000256" key="6">
    <source>
        <dbReference type="RuleBase" id="RU361228"/>
    </source>
</evidence>
<gene>
    <name evidence="9" type="ORF">OVN521_LOCUS35684</name>
</gene>
<dbReference type="GO" id="GO:0106274">
    <property type="term" value="F:NAD+-protein-arginine ADP-ribosyltransferase activity"/>
    <property type="evidence" value="ECO:0007669"/>
    <property type="project" value="UniProtKB-EC"/>
</dbReference>
<evidence type="ECO:0000256" key="3">
    <source>
        <dbReference type="ARBA" id="ARBA00022679"/>
    </source>
</evidence>
<keyword evidence="4" id="KW-0548">Nucleotidyltransferase</keyword>
<evidence type="ECO:0000256" key="7">
    <source>
        <dbReference type="SAM" id="MobiDB-lite"/>
    </source>
</evidence>